<protein>
    <submittedName>
        <fullName evidence="1">Uncharacterized protein</fullName>
    </submittedName>
</protein>
<comment type="caution">
    <text evidence="1">The sequence shown here is derived from an EMBL/GenBank/DDBJ whole genome shotgun (WGS) entry which is preliminary data.</text>
</comment>
<gene>
    <name evidence="1" type="ORF">I4F81_005563</name>
</gene>
<keyword evidence="2" id="KW-1185">Reference proteome</keyword>
<organism evidence="1 2">
    <name type="scientific">Pyropia yezoensis</name>
    <name type="common">Susabi-nori</name>
    <name type="synonym">Porphyra yezoensis</name>
    <dbReference type="NCBI Taxonomy" id="2788"/>
    <lineage>
        <taxon>Eukaryota</taxon>
        <taxon>Rhodophyta</taxon>
        <taxon>Bangiophyceae</taxon>
        <taxon>Bangiales</taxon>
        <taxon>Bangiaceae</taxon>
        <taxon>Pyropia</taxon>
    </lineage>
</organism>
<name>A0ACC3BYM1_PYRYE</name>
<accession>A0ACC3BYM1</accession>
<dbReference type="EMBL" id="CM020619">
    <property type="protein sequence ID" value="KAK1862997.1"/>
    <property type="molecule type" value="Genomic_DNA"/>
</dbReference>
<evidence type="ECO:0000313" key="2">
    <source>
        <dbReference type="Proteomes" id="UP000798662"/>
    </source>
</evidence>
<evidence type="ECO:0000313" key="1">
    <source>
        <dbReference type="EMBL" id="KAK1862997.1"/>
    </source>
</evidence>
<proteinExistence type="predicted"/>
<dbReference type="Proteomes" id="UP000798662">
    <property type="component" value="Chromosome 2"/>
</dbReference>
<sequence>MSHRLRVDILSRVYRENDLSPTALAGVRALDAELAAAATTPLTPLPADDGGADVAAWAAILAPHVAAGETWLSAPWAVTEFYAYRRLLGALGWFRDRAAGAADARADPFVRQKELGLLAAGPRIDALEAGAGGGGGGGGGGAAASGGEHGNGGGTDGGGGGGGSGGGGDDGRLLADDTPAVLHHLRRFRDAATAAGTPPPAIHIVVDNAGFELFTDLVLADGLLAGGWASSVVLQCKSHPTFVSDAMAKDVAWAVAEVGRSAVPATAAVGRRWAGHLDAGRLVLVEHDFWVQPSAFWEMDAGLRQTLGEASLVVVKGDANYRRLLGDRQWAFDTPFADVAAYFPCPVVALRTLKAEVAVGISPTAAAAAAATDPTWLVSGAFGVVHFCHPEEVLAARAAGAGATAADAAAA</sequence>
<reference evidence="1" key="1">
    <citation type="submission" date="2019-11" db="EMBL/GenBank/DDBJ databases">
        <title>Nori genome reveals adaptations in red seaweeds to the harsh intertidal environment.</title>
        <authorList>
            <person name="Wang D."/>
            <person name="Mao Y."/>
        </authorList>
    </citation>
    <scope>NUCLEOTIDE SEQUENCE</scope>
    <source>
        <tissue evidence="1">Gametophyte</tissue>
    </source>
</reference>